<reference evidence="3" key="1">
    <citation type="submission" date="2015-10" db="EMBL/GenBank/DDBJ databases">
        <title>Extensive mobilome-driven genome diversification in gut-associated Bacteroides vulgatus mpk.</title>
        <authorList>
            <person name="Beier S."/>
            <person name="Lange A."/>
            <person name="Huson D.H."/>
            <person name="Frick J.-S."/>
            <person name="Autenrieth I.B."/>
        </authorList>
    </citation>
    <scope>NUCLEOTIDE SEQUENCE [LARGE SCALE GENOMIC DNA]</scope>
    <source>
        <strain evidence="3">mpk</strain>
    </source>
</reference>
<keyword evidence="1" id="KW-0812">Transmembrane</keyword>
<organism evidence="2 3">
    <name type="scientific">Phocaeicola vulgatus</name>
    <name type="common">Bacteroides vulgatus</name>
    <dbReference type="NCBI Taxonomy" id="821"/>
    <lineage>
        <taxon>Bacteria</taxon>
        <taxon>Pseudomonadati</taxon>
        <taxon>Bacteroidota</taxon>
        <taxon>Bacteroidia</taxon>
        <taxon>Bacteroidales</taxon>
        <taxon>Bacteroidaceae</taxon>
        <taxon>Phocaeicola</taxon>
    </lineage>
</organism>
<feature type="transmembrane region" description="Helical" evidence="1">
    <location>
        <begin position="89"/>
        <end position="110"/>
    </location>
</feature>
<feature type="transmembrane region" description="Helical" evidence="1">
    <location>
        <begin position="122"/>
        <end position="144"/>
    </location>
</feature>
<dbReference type="EMBL" id="CP013020">
    <property type="protein sequence ID" value="ALK85926.1"/>
    <property type="molecule type" value="Genomic_DNA"/>
</dbReference>
<evidence type="ECO:0000313" key="3">
    <source>
        <dbReference type="Proteomes" id="UP000061587"/>
    </source>
</evidence>
<name>A0A0P0M4N4_PHOVU</name>
<protein>
    <recommendedName>
        <fullName evidence="4">Transmembrane protein</fullName>
    </recommendedName>
</protein>
<evidence type="ECO:0000256" key="1">
    <source>
        <dbReference type="SAM" id="Phobius"/>
    </source>
</evidence>
<keyword evidence="1" id="KW-1133">Transmembrane helix</keyword>
<reference evidence="2 3" key="2">
    <citation type="journal article" date="2016" name="Genome Biol. Evol.">
        <title>Extensive mobilome-driven genome diversification in mouse gut-associated Bacteroides vulgatus mpk.</title>
        <authorList>
            <person name="Lange A."/>
            <person name="Beier S."/>
            <person name="Steimle A."/>
            <person name="Autenrieth I.B."/>
            <person name="Huson D.H."/>
            <person name="Frick J.S."/>
        </authorList>
    </citation>
    <scope>NUCLEOTIDE SEQUENCE [LARGE SCALE GENOMIC DNA]</scope>
    <source>
        <strain evidence="3">mpk</strain>
    </source>
</reference>
<dbReference type="AlphaFoldDB" id="A0A0P0M4N4"/>
<gene>
    <name evidence="2" type="ORF">BvMPK_3361</name>
</gene>
<dbReference type="PATRIC" id="fig|821.40.peg.4052"/>
<sequence>MPFIIFNANMKYGVTKNTLLITAGIVWLLAGINILRIGISCWINDSHYWFFKVCEATIVFLLFFGLIFHKLYKKHTHRISQKKAKNCPFSFFDVKGWIVMAFMITIGILTRTLHLLPEAFIAVFYTGLSVALITTGTRFIWYWWRNRHLLV</sequence>
<keyword evidence="1" id="KW-0472">Membrane</keyword>
<dbReference type="Proteomes" id="UP000061587">
    <property type="component" value="Chromosome"/>
</dbReference>
<proteinExistence type="predicted"/>
<accession>A0A0P0M4N4</accession>
<evidence type="ECO:0000313" key="2">
    <source>
        <dbReference type="EMBL" id="ALK85926.1"/>
    </source>
</evidence>
<evidence type="ECO:0008006" key="4">
    <source>
        <dbReference type="Google" id="ProtNLM"/>
    </source>
</evidence>
<feature type="transmembrane region" description="Helical" evidence="1">
    <location>
        <begin position="49"/>
        <end position="68"/>
    </location>
</feature>
<feature type="transmembrane region" description="Helical" evidence="1">
    <location>
        <begin position="20"/>
        <end position="43"/>
    </location>
</feature>